<dbReference type="OrthoDB" id="5338195at2759"/>
<name>S7QLS0_GLOTA</name>
<evidence type="ECO:0000313" key="2">
    <source>
        <dbReference type="EMBL" id="EPQ60382.1"/>
    </source>
</evidence>
<proteinExistence type="predicted"/>
<dbReference type="EMBL" id="KB469296">
    <property type="protein sequence ID" value="EPQ60382.1"/>
    <property type="molecule type" value="Genomic_DNA"/>
</dbReference>
<dbReference type="KEGG" id="gtr:GLOTRDRAFT_118675"/>
<feature type="region of interest" description="Disordered" evidence="1">
    <location>
        <begin position="109"/>
        <end position="130"/>
    </location>
</feature>
<evidence type="ECO:0000256" key="1">
    <source>
        <dbReference type="SAM" id="MobiDB-lite"/>
    </source>
</evidence>
<feature type="region of interest" description="Disordered" evidence="1">
    <location>
        <begin position="371"/>
        <end position="424"/>
    </location>
</feature>
<gene>
    <name evidence="2" type="ORF">GLOTRDRAFT_118675</name>
</gene>
<feature type="compositionally biased region" description="Polar residues" evidence="1">
    <location>
        <begin position="376"/>
        <end position="385"/>
    </location>
</feature>
<dbReference type="GeneID" id="19300515"/>
<feature type="compositionally biased region" description="Low complexity" evidence="1">
    <location>
        <begin position="397"/>
        <end position="407"/>
    </location>
</feature>
<evidence type="ECO:0000313" key="3">
    <source>
        <dbReference type="Proteomes" id="UP000030669"/>
    </source>
</evidence>
<reference evidence="2 3" key="1">
    <citation type="journal article" date="2012" name="Science">
        <title>The Paleozoic origin of enzymatic lignin decomposition reconstructed from 31 fungal genomes.</title>
        <authorList>
            <person name="Floudas D."/>
            <person name="Binder M."/>
            <person name="Riley R."/>
            <person name="Barry K."/>
            <person name="Blanchette R.A."/>
            <person name="Henrissat B."/>
            <person name="Martinez A.T."/>
            <person name="Otillar R."/>
            <person name="Spatafora J.W."/>
            <person name="Yadav J.S."/>
            <person name="Aerts A."/>
            <person name="Benoit I."/>
            <person name="Boyd A."/>
            <person name="Carlson A."/>
            <person name="Copeland A."/>
            <person name="Coutinho P.M."/>
            <person name="de Vries R.P."/>
            <person name="Ferreira P."/>
            <person name="Findley K."/>
            <person name="Foster B."/>
            <person name="Gaskell J."/>
            <person name="Glotzer D."/>
            <person name="Gorecki P."/>
            <person name="Heitman J."/>
            <person name="Hesse C."/>
            <person name="Hori C."/>
            <person name="Igarashi K."/>
            <person name="Jurgens J.A."/>
            <person name="Kallen N."/>
            <person name="Kersten P."/>
            <person name="Kohler A."/>
            <person name="Kuees U."/>
            <person name="Kumar T.K.A."/>
            <person name="Kuo A."/>
            <person name="LaButti K."/>
            <person name="Larrondo L.F."/>
            <person name="Lindquist E."/>
            <person name="Ling A."/>
            <person name="Lombard V."/>
            <person name="Lucas S."/>
            <person name="Lundell T."/>
            <person name="Martin R."/>
            <person name="McLaughlin D.J."/>
            <person name="Morgenstern I."/>
            <person name="Morin E."/>
            <person name="Murat C."/>
            <person name="Nagy L.G."/>
            <person name="Nolan M."/>
            <person name="Ohm R.A."/>
            <person name="Patyshakuliyeva A."/>
            <person name="Rokas A."/>
            <person name="Ruiz-Duenas F.J."/>
            <person name="Sabat G."/>
            <person name="Salamov A."/>
            <person name="Samejima M."/>
            <person name="Schmutz J."/>
            <person name="Slot J.C."/>
            <person name="St John F."/>
            <person name="Stenlid J."/>
            <person name="Sun H."/>
            <person name="Sun S."/>
            <person name="Syed K."/>
            <person name="Tsang A."/>
            <person name="Wiebenga A."/>
            <person name="Young D."/>
            <person name="Pisabarro A."/>
            <person name="Eastwood D.C."/>
            <person name="Martin F."/>
            <person name="Cullen D."/>
            <person name="Grigoriev I.V."/>
            <person name="Hibbett D.S."/>
        </authorList>
    </citation>
    <scope>NUCLEOTIDE SEQUENCE [LARGE SCALE GENOMIC DNA]</scope>
    <source>
        <strain evidence="2 3">ATCC 11539</strain>
    </source>
</reference>
<keyword evidence="3" id="KW-1185">Reference proteome</keyword>
<dbReference type="eggNOG" id="KOG1601">
    <property type="taxonomic scope" value="Eukaryota"/>
</dbReference>
<dbReference type="Proteomes" id="UP000030669">
    <property type="component" value="Unassembled WGS sequence"/>
</dbReference>
<accession>S7QLS0</accession>
<dbReference type="RefSeq" id="XP_007860804.1">
    <property type="nucleotide sequence ID" value="XM_007862613.1"/>
</dbReference>
<dbReference type="OMA" id="VEPNATQ"/>
<dbReference type="HOGENOM" id="CLU_029051_0_0_1"/>
<protein>
    <submittedName>
        <fullName evidence="2">Uncharacterized protein</fullName>
    </submittedName>
</protein>
<dbReference type="AlphaFoldDB" id="S7QLS0"/>
<organism evidence="2 3">
    <name type="scientific">Gloeophyllum trabeum (strain ATCC 11539 / FP-39264 / Madison 617)</name>
    <name type="common">Brown rot fungus</name>
    <dbReference type="NCBI Taxonomy" id="670483"/>
    <lineage>
        <taxon>Eukaryota</taxon>
        <taxon>Fungi</taxon>
        <taxon>Dikarya</taxon>
        <taxon>Basidiomycota</taxon>
        <taxon>Agaricomycotina</taxon>
        <taxon>Agaricomycetes</taxon>
        <taxon>Gloeophyllales</taxon>
        <taxon>Gloeophyllaceae</taxon>
        <taxon>Gloeophyllum</taxon>
    </lineage>
</organism>
<sequence>MPVTHLNLPVGPVAKWEVNTNATRLSELKTVAESCLVLQSLRQSRDRWLSSTFPKFSTKPRGSRAPGVVPPPHSITFQGRCDLEIGPHIFRDTAFFEVRYLSQFTPQQYVPASNPSQGTPGASSSAQRASTPLISSLTSEVTVTPALVSQVNRAAATNPTLAHLVYLAATGQATQEQVKTLGLLIQSMATTRNNADSAASTSSHQGADAMLLLPGPQGLHPTSSQDFDLVMEFKELPNERLLFPRVPVVCTSLAASSDAPLGTRNIGITTCLPFPTAGNQGPPQLVNLCLRRASSVISDLLSRWAGDEEKMANNQRILDQTPSSAFMKESISRTGFPKTDVPLLMGGRFCRQCIDAGRASSEVSGIQDDLKLTHSGEGNTSQNAQAPGPRKPKPGRRTSTAFSFTSSPLAVNPPTVPDHSVPEQ</sequence>